<protein>
    <submittedName>
        <fullName evidence="2">Uncharacterized protein</fullName>
    </submittedName>
</protein>
<keyword evidence="1" id="KW-1133">Transmembrane helix</keyword>
<keyword evidence="1" id="KW-0812">Transmembrane</keyword>
<proteinExistence type="predicted"/>
<evidence type="ECO:0000313" key="3">
    <source>
        <dbReference type="Proteomes" id="UP001202827"/>
    </source>
</evidence>
<dbReference type="EMBL" id="JALPRY010000001">
    <property type="protein sequence ID" value="MCK8778626.1"/>
    <property type="molecule type" value="Genomic_DNA"/>
</dbReference>
<dbReference type="Proteomes" id="UP001202827">
    <property type="component" value="Unassembled WGS sequence"/>
</dbReference>
<evidence type="ECO:0000313" key="2">
    <source>
        <dbReference type="EMBL" id="MCK8778626.1"/>
    </source>
</evidence>
<evidence type="ECO:0000256" key="1">
    <source>
        <dbReference type="SAM" id="Phobius"/>
    </source>
</evidence>
<dbReference type="RefSeq" id="WP_248681505.1">
    <property type="nucleotide sequence ID" value="NZ_JALPRY010000001.1"/>
</dbReference>
<keyword evidence="3" id="KW-1185">Reference proteome</keyword>
<gene>
    <name evidence="2" type="ORF">M0654_01400</name>
</gene>
<organism evidence="2 3">
    <name type="scientific">Neorhizobium turbinariae</name>
    <dbReference type="NCBI Taxonomy" id="2937795"/>
    <lineage>
        <taxon>Bacteria</taxon>
        <taxon>Pseudomonadati</taxon>
        <taxon>Pseudomonadota</taxon>
        <taxon>Alphaproteobacteria</taxon>
        <taxon>Hyphomicrobiales</taxon>
        <taxon>Rhizobiaceae</taxon>
        <taxon>Rhizobium/Agrobacterium group</taxon>
        <taxon>Neorhizobium</taxon>
    </lineage>
</organism>
<accession>A0ABT0IL79</accession>
<name>A0ABT0IL79_9HYPH</name>
<reference evidence="2 3" key="1">
    <citation type="submission" date="2022-04" db="EMBL/GenBank/DDBJ databases">
        <title>Rhizobium coralii sp. nov., isolated from coral Turbinaria peltata.</title>
        <authorList>
            <person name="Sun H."/>
        </authorList>
    </citation>
    <scope>NUCLEOTIDE SEQUENCE [LARGE SCALE GENOMIC DNA]</scope>
    <source>
        <strain evidence="2 3">NTR19</strain>
    </source>
</reference>
<feature type="transmembrane region" description="Helical" evidence="1">
    <location>
        <begin position="6"/>
        <end position="27"/>
    </location>
</feature>
<comment type="caution">
    <text evidence="2">The sequence shown here is derived from an EMBL/GenBank/DDBJ whole genome shotgun (WGS) entry which is preliminary data.</text>
</comment>
<sequence length="47" mass="5014">MSTSHLPIMMGFGLLLLGIGGAAFYGWMQHGSSILLSLAETGIPWCF</sequence>
<keyword evidence="1" id="KW-0472">Membrane</keyword>